<evidence type="ECO:0000256" key="1">
    <source>
        <dbReference type="ARBA" id="ARBA00023125"/>
    </source>
</evidence>
<dbReference type="GO" id="GO:0000976">
    <property type="term" value="F:transcription cis-regulatory region binding"/>
    <property type="evidence" value="ECO:0007669"/>
    <property type="project" value="TreeGrafter"/>
</dbReference>
<dbReference type="PANTHER" id="PTHR30055">
    <property type="entry name" value="HTH-TYPE TRANSCRIPTIONAL REGULATOR RUTR"/>
    <property type="match status" value="1"/>
</dbReference>
<feature type="domain" description="HTH tetR-type" evidence="3">
    <location>
        <begin position="10"/>
        <end position="70"/>
    </location>
</feature>
<evidence type="ECO:0000259" key="3">
    <source>
        <dbReference type="PROSITE" id="PS50977"/>
    </source>
</evidence>
<dbReference type="SUPFAM" id="SSF46689">
    <property type="entry name" value="Homeodomain-like"/>
    <property type="match status" value="1"/>
</dbReference>
<evidence type="ECO:0000313" key="4">
    <source>
        <dbReference type="EMBL" id="SHM21057.1"/>
    </source>
</evidence>
<proteinExistence type="predicted"/>
<keyword evidence="1 2" id="KW-0238">DNA-binding</keyword>
<reference evidence="4 5" key="1">
    <citation type="submission" date="2016-11" db="EMBL/GenBank/DDBJ databases">
        <authorList>
            <person name="Jaros S."/>
            <person name="Januszkiewicz K."/>
            <person name="Wedrychowicz H."/>
        </authorList>
    </citation>
    <scope>NUCLEOTIDE SEQUENCE [LARGE SCALE GENOMIC DNA]</scope>
    <source>
        <strain evidence="4 5">DSM 46144</strain>
    </source>
</reference>
<dbReference type="InterPro" id="IPR001647">
    <property type="entry name" value="HTH_TetR"/>
</dbReference>
<protein>
    <submittedName>
        <fullName evidence="4">Transcriptional regulator, TetR family</fullName>
    </submittedName>
</protein>
<evidence type="ECO:0000313" key="5">
    <source>
        <dbReference type="Proteomes" id="UP000184440"/>
    </source>
</evidence>
<dbReference type="EMBL" id="FRCS01000001">
    <property type="protein sequence ID" value="SHM21057.1"/>
    <property type="molecule type" value="Genomic_DNA"/>
</dbReference>
<feature type="DNA-binding region" description="H-T-H motif" evidence="2">
    <location>
        <begin position="33"/>
        <end position="52"/>
    </location>
</feature>
<dbReference type="GO" id="GO:0003700">
    <property type="term" value="F:DNA-binding transcription factor activity"/>
    <property type="evidence" value="ECO:0007669"/>
    <property type="project" value="TreeGrafter"/>
</dbReference>
<gene>
    <name evidence="4" type="ORF">SAMN05443668_10115</name>
</gene>
<dbReference type="PROSITE" id="PS50977">
    <property type="entry name" value="HTH_TETR_2"/>
    <property type="match status" value="1"/>
</dbReference>
<sequence length="189" mass="20923">MAVGKDDRRTLTADDWATEALIVLGERGLAGIAVEPIAARLGTTKGSFYWHFANRDALVEAALARWEQVTEDIITTMDAEPDPRLRLRRLFHHVVTGATRYGVEVTLLGNSDDPRVAPVLRRVTARRLEYVTDVFAAIGFDDRAARQHAVLAYTAYLGHVQLAHTAPDELAGPTADQEYFDLVVDALLR</sequence>
<evidence type="ECO:0000256" key="2">
    <source>
        <dbReference type="PROSITE-ProRule" id="PRU00335"/>
    </source>
</evidence>
<name>A0A1M7GYQ1_9ACTN</name>
<dbReference type="InterPro" id="IPR050109">
    <property type="entry name" value="HTH-type_TetR-like_transc_reg"/>
</dbReference>
<dbReference type="PANTHER" id="PTHR30055:SF237">
    <property type="entry name" value="TRANSCRIPTIONAL REPRESSOR MCE3R"/>
    <property type="match status" value="1"/>
</dbReference>
<keyword evidence="5" id="KW-1185">Reference proteome</keyword>
<accession>A0A1M7GYQ1</accession>
<dbReference type="Gene3D" id="1.10.357.10">
    <property type="entry name" value="Tetracycline Repressor, domain 2"/>
    <property type="match status" value="1"/>
</dbReference>
<dbReference type="InterPro" id="IPR009057">
    <property type="entry name" value="Homeodomain-like_sf"/>
</dbReference>
<organism evidence="4 5">
    <name type="scientific">Cryptosporangium aurantiacum</name>
    <dbReference type="NCBI Taxonomy" id="134849"/>
    <lineage>
        <taxon>Bacteria</taxon>
        <taxon>Bacillati</taxon>
        <taxon>Actinomycetota</taxon>
        <taxon>Actinomycetes</taxon>
        <taxon>Cryptosporangiales</taxon>
        <taxon>Cryptosporangiaceae</taxon>
        <taxon>Cryptosporangium</taxon>
    </lineage>
</organism>
<dbReference type="AlphaFoldDB" id="A0A1M7GYQ1"/>
<dbReference type="Proteomes" id="UP000184440">
    <property type="component" value="Unassembled WGS sequence"/>
</dbReference>
<dbReference type="Pfam" id="PF00440">
    <property type="entry name" value="TetR_N"/>
    <property type="match status" value="1"/>
</dbReference>
<dbReference type="OrthoDB" id="3218408at2"/>
<dbReference type="STRING" id="134849.SAMN05443668_10115"/>